<evidence type="ECO:0000313" key="2">
    <source>
        <dbReference type="Proteomes" id="UP000193642"/>
    </source>
</evidence>
<gene>
    <name evidence="1" type="ORF">BCR33DRAFT_712377</name>
</gene>
<name>A0A1Y2CWQ8_9FUNG</name>
<protein>
    <submittedName>
        <fullName evidence="1">Uncharacterized protein</fullName>
    </submittedName>
</protein>
<organism evidence="1 2">
    <name type="scientific">Rhizoclosmatium globosum</name>
    <dbReference type="NCBI Taxonomy" id="329046"/>
    <lineage>
        <taxon>Eukaryota</taxon>
        <taxon>Fungi</taxon>
        <taxon>Fungi incertae sedis</taxon>
        <taxon>Chytridiomycota</taxon>
        <taxon>Chytridiomycota incertae sedis</taxon>
        <taxon>Chytridiomycetes</taxon>
        <taxon>Chytridiales</taxon>
        <taxon>Chytriomycetaceae</taxon>
        <taxon>Rhizoclosmatium</taxon>
    </lineage>
</organism>
<sequence length="91" mass="10074">MSTESHFVLSGKVALALEPKLQDPSFVLGLQTLTQSMHSKTFVGREHIDALSTKASTNLLKRVKVCLNRLLKAHIPISGDESSTFKLHPKY</sequence>
<keyword evidence="2" id="KW-1185">Reference proteome</keyword>
<accession>A0A1Y2CWQ8</accession>
<dbReference type="AlphaFoldDB" id="A0A1Y2CWQ8"/>
<dbReference type="EMBL" id="MCGO01000005">
    <property type="protein sequence ID" value="ORY51274.1"/>
    <property type="molecule type" value="Genomic_DNA"/>
</dbReference>
<proteinExistence type="predicted"/>
<reference evidence="1 2" key="1">
    <citation type="submission" date="2016-07" db="EMBL/GenBank/DDBJ databases">
        <title>Pervasive Adenine N6-methylation of Active Genes in Fungi.</title>
        <authorList>
            <consortium name="DOE Joint Genome Institute"/>
            <person name="Mondo S.J."/>
            <person name="Dannebaum R.O."/>
            <person name="Kuo R.C."/>
            <person name="Labutti K."/>
            <person name="Haridas S."/>
            <person name="Kuo A."/>
            <person name="Salamov A."/>
            <person name="Ahrendt S.R."/>
            <person name="Lipzen A."/>
            <person name="Sullivan W."/>
            <person name="Andreopoulos W.B."/>
            <person name="Clum A."/>
            <person name="Lindquist E."/>
            <person name="Daum C."/>
            <person name="Ramamoorthy G.K."/>
            <person name="Gryganskyi A."/>
            <person name="Culley D."/>
            <person name="Magnuson J.K."/>
            <person name="James T.Y."/>
            <person name="O'Malley M.A."/>
            <person name="Stajich J.E."/>
            <person name="Spatafora J.W."/>
            <person name="Visel A."/>
            <person name="Grigoriev I.V."/>
        </authorList>
    </citation>
    <scope>NUCLEOTIDE SEQUENCE [LARGE SCALE GENOMIC DNA]</scope>
    <source>
        <strain evidence="1 2">JEL800</strain>
    </source>
</reference>
<evidence type="ECO:0000313" key="1">
    <source>
        <dbReference type="EMBL" id="ORY51274.1"/>
    </source>
</evidence>
<comment type="caution">
    <text evidence="1">The sequence shown here is derived from an EMBL/GenBank/DDBJ whole genome shotgun (WGS) entry which is preliminary data.</text>
</comment>
<dbReference type="Proteomes" id="UP000193642">
    <property type="component" value="Unassembled WGS sequence"/>
</dbReference>